<protein>
    <submittedName>
        <fullName evidence="1">Uncharacterized protein</fullName>
    </submittedName>
</protein>
<evidence type="ECO:0000313" key="1">
    <source>
        <dbReference type="EMBL" id="OKL57934.1"/>
    </source>
</evidence>
<reference evidence="1 2" key="1">
    <citation type="submission" date="2015-06" db="EMBL/GenBank/DDBJ databases">
        <title>Talaromyces atroroseus IBT 11181 draft genome.</title>
        <authorList>
            <person name="Rasmussen K.B."/>
            <person name="Rasmussen S."/>
            <person name="Petersen B."/>
            <person name="Sicheritz-Ponten T."/>
            <person name="Mortensen U.H."/>
            <person name="Thrane U."/>
        </authorList>
    </citation>
    <scope>NUCLEOTIDE SEQUENCE [LARGE SCALE GENOMIC DNA]</scope>
    <source>
        <strain evidence="1 2">IBT 11181</strain>
    </source>
</reference>
<accession>A0A225AI81</accession>
<sequence length="57" mass="6518">MDTGEEKEWGDIGHETLIRRLTFSSCEDHPICVQIRQSPEYAESTEHTSLFRIGLPA</sequence>
<gene>
    <name evidence="1" type="ORF">UA08_06876</name>
</gene>
<proteinExistence type="predicted"/>
<comment type="caution">
    <text evidence="1">The sequence shown here is derived from an EMBL/GenBank/DDBJ whole genome shotgun (WGS) entry which is preliminary data.</text>
</comment>
<evidence type="ECO:0000313" key="2">
    <source>
        <dbReference type="Proteomes" id="UP000214365"/>
    </source>
</evidence>
<organism evidence="1 2">
    <name type="scientific">Talaromyces atroroseus</name>
    <dbReference type="NCBI Taxonomy" id="1441469"/>
    <lineage>
        <taxon>Eukaryota</taxon>
        <taxon>Fungi</taxon>
        <taxon>Dikarya</taxon>
        <taxon>Ascomycota</taxon>
        <taxon>Pezizomycotina</taxon>
        <taxon>Eurotiomycetes</taxon>
        <taxon>Eurotiomycetidae</taxon>
        <taxon>Eurotiales</taxon>
        <taxon>Trichocomaceae</taxon>
        <taxon>Talaromyces</taxon>
        <taxon>Talaromyces sect. Trachyspermi</taxon>
    </lineage>
</organism>
<dbReference type="GeneID" id="31006631"/>
<keyword evidence="2" id="KW-1185">Reference proteome</keyword>
<name>A0A225AI81_TALAT</name>
<dbReference type="RefSeq" id="XP_020118055.1">
    <property type="nucleotide sequence ID" value="XM_020269201.1"/>
</dbReference>
<dbReference type="AlphaFoldDB" id="A0A225AI81"/>
<dbReference type="EMBL" id="LFMY01000010">
    <property type="protein sequence ID" value="OKL57934.1"/>
    <property type="molecule type" value="Genomic_DNA"/>
</dbReference>
<dbReference type="Proteomes" id="UP000214365">
    <property type="component" value="Unassembled WGS sequence"/>
</dbReference>